<evidence type="ECO:0000313" key="1">
    <source>
        <dbReference type="Proteomes" id="UP000035680"/>
    </source>
</evidence>
<reference evidence="2" key="2">
    <citation type="submission" date="2015-08" db="UniProtKB">
        <authorList>
            <consortium name="WormBaseParasite"/>
        </authorList>
    </citation>
    <scope>IDENTIFICATION</scope>
</reference>
<dbReference type="WBParaSite" id="SVE_1286700.1">
    <property type="protein sequence ID" value="SVE_1286700.1"/>
    <property type="gene ID" value="SVE_1286700"/>
</dbReference>
<protein>
    <submittedName>
        <fullName evidence="2">Uncharacterized protein</fullName>
    </submittedName>
</protein>
<dbReference type="STRING" id="75913.A0A0K0FRW4"/>
<reference evidence="1" key="1">
    <citation type="submission" date="2014-07" db="EMBL/GenBank/DDBJ databases">
        <authorList>
            <person name="Martin A.A"/>
            <person name="De Silva N."/>
        </authorList>
    </citation>
    <scope>NUCLEOTIDE SEQUENCE</scope>
</reference>
<dbReference type="Proteomes" id="UP000035680">
    <property type="component" value="Unassembled WGS sequence"/>
</dbReference>
<evidence type="ECO:0000313" key="2">
    <source>
        <dbReference type="WBParaSite" id="SVE_1286700.1"/>
    </source>
</evidence>
<proteinExistence type="predicted"/>
<name>A0A0K0FRW4_STRVS</name>
<accession>A0A0K0FRW4</accession>
<dbReference type="AlphaFoldDB" id="A0A0K0FRW4"/>
<keyword evidence="1" id="KW-1185">Reference proteome</keyword>
<sequence length="83" mass="9719">MKDGKSFLLYSNSCVLQSSQERYSSAIKWEVKKKNSKFISDISHFLFSSKNAECETNLDPKLIIGGYKNNYTYEVLKNRNRRK</sequence>
<organism evidence="1 2">
    <name type="scientific">Strongyloides venezuelensis</name>
    <name type="common">Threadworm</name>
    <dbReference type="NCBI Taxonomy" id="75913"/>
    <lineage>
        <taxon>Eukaryota</taxon>
        <taxon>Metazoa</taxon>
        <taxon>Ecdysozoa</taxon>
        <taxon>Nematoda</taxon>
        <taxon>Chromadorea</taxon>
        <taxon>Rhabditida</taxon>
        <taxon>Tylenchina</taxon>
        <taxon>Panagrolaimomorpha</taxon>
        <taxon>Strongyloidoidea</taxon>
        <taxon>Strongyloididae</taxon>
        <taxon>Strongyloides</taxon>
    </lineage>
</organism>